<dbReference type="OrthoDB" id="411372at2759"/>
<feature type="compositionally biased region" description="Acidic residues" evidence="6">
    <location>
        <begin position="716"/>
        <end position="727"/>
    </location>
</feature>
<feature type="compositionally biased region" description="Polar residues" evidence="6">
    <location>
        <begin position="23"/>
        <end position="32"/>
    </location>
</feature>
<feature type="domain" description="CHY-type" evidence="9">
    <location>
        <begin position="939"/>
        <end position="1005"/>
    </location>
</feature>
<feature type="compositionally biased region" description="Basic and acidic residues" evidence="6">
    <location>
        <begin position="520"/>
        <end position="543"/>
    </location>
</feature>
<evidence type="ECO:0000256" key="6">
    <source>
        <dbReference type="SAM" id="MobiDB-lite"/>
    </source>
</evidence>
<dbReference type="SUPFAM" id="SSF161219">
    <property type="entry name" value="CHY zinc finger-like"/>
    <property type="match status" value="1"/>
</dbReference>
<feature type="region of interest" description="Disordered" evidence="6">
    <location>
        <begin position="332"/>
        <end position="555"/>
    </location>
</feature>
<accession>A0A2A9M3G1</accession>
<dbReference type="SUPFAM" id="SSF90229">
    <property type="entry name" value="CCCH zinc finger"/>
    <property type="match status" value="1"/>
</dbReference>
<feature type="compositionally biased region" description="Basic and acidic residues" evidence="6">
    <location>
        <begin position="467"/>
        <end position="478"/>
    </location>
</feature>
<dbReference type="Proteomes" id="UP000224006">
    <property type="component" value="Chromosome X"/>
</dbReference>
<organism evidence="10 11">
    <name type="scientific">Besnoitia besnoiti</name>
    <name type="common">Apicomplexan protozoan</name>
    <dbReference type="NCBI Taxonomy" id="94643"/>
    <lineage>
        <taxon>Eukaryota</taxon>
        <taxon>Sar</taxon>
        <taxon>Alveolata</taxon>
        <taxon>Apicomplexa</taxon>
        <taxon>Conoidasida</taxon>
        <taxon>Coccidia</taxon>
        <taxon>Eucoccidiorida</taxon>
        <taxon>Eimeriorina</taxon>
        <taxon>Sarcocystidae</taxon>
        <taxon>Besnoitia</taxon>
    </lineage>
</organism>
<evidence type="ECO:0000256" key="2">
    <source>
        <dbReference type="ARBA" id="ARBA00022771"/>
    </source>
</evidence>
<gene>
    <name evidence="10" type="ORF">BESB_018130</name>
</gene>
<reference evidence="10 11" key="1">
    <citation type="submission" date="2017-09" db="EMBL/GenBank/DDBJ databases">
        <title>Genome sequencing of Besnoitia besnoiti strain Bb-Ger1.</title>
        <authorList>
            <person name="Schares G."/>
            <person name="Venepally P."/>
            <person name="Lorenzi H.A."/>
        </authorList>
    </citation>
    <scope>NUCLEOTIDE SEQUENCE [LARGE SCALE GENOMIC DNA]</scope>
    <source>
        <strain evidence="10 11">Bb-Ger1</strain>
    </source>
</reference>
<dbReference type="Gene3D" id="4.10.1000.10">
    <property type="entry name" value="Zinc finger, CCCH-type"/>
    <property type="match status" value="1"/>
</dbReference>
<dbReference type="STRING" id="94643.A0A2A9M3G1"/>
<dbReference type="InterPro" id="IPR001005">
    <property type="entry name" value="SANT/Myb"/>
</dbReference>
<keyword evidence="2 4" id="KW-0863">Zinc-finger</keyword>
<proteinExistence type="predicted"/>
<feature type="compositionally biased region" description="Basic and acidic residues" evidence="6">
    <location>
        <begin position="235"/>
        <end position="251"/>
    </location>
</feature>
<dbReference type="GO" id="GO:0008270">
    <property type="term" value="F:zinc ion binding"/>
    <property type="evidence" value="ECO:0007669"/>
    <property type="project" value="UniProtKB-KW"/>
</dbReference>
<dbReference type="EMBL" id="NWUJ01000011">
    <property type="protein sequence ID" value="PFH32495.1"/>
    <property type="molecule type" value="Genomic_DNA"/>
</dbReference>
<feature type="zinc finger region" description="C3H1-type" evidence="5">
    <location>
        <begin position="41"/>
        <end position="68"/>
    </location>
</feature>
<feature type="domain" description="Myb-like" evidence="7">
    <location>
        <begin position="636"/>
        <end position="692"/>
    </location>
</feature>
<dbReference type="SUPFAM" id="SSF46689">
    <property type="entry name" value="Homeodomain-like"/>
    <property type="match status" value="1"/>
</dbReference>
<dbReference type="AlphaFoldDB" id="A0A2A9M3G1"/>
<dbReference type="Gene3D" id="1.10.10.60">
    <property type="entry name" value="Homeodomain-like"/>
    <property type="match status" value="1"/>
</dbReference>
<dbReference type="InterPro" id="IPR037274">
    <property type="entry name" value="Znf_CHY_sf"/>
</dbReference>
<dbReference type="InterPro" id="IPR009057">
    <property type="entry name" value="Homeodomain-like_sf"/>
</dbReference>
<dbReference type="PROSITE" id="PS50103">
    <property type="entry name" value="ZF_C3H1"/>
    <property type="match status" value="1"/>
</dbReference>
<evidence type="ECO:0000313" key="10">
    <source>
        <dbReference type="EMBL" id="PFH32495.1"/>
    </source>
</evidence>
<dbReference type="PROSITE" id="PS50090">
    <property type="entry name" value="MYB_LIKE"/>
    <property type="match status" value="1"/>
</dbReference>
<feature type="region of interest" description="Disordered" evidence="6">
    <location>
        <begin position="1037"/>
        <end position="1056"/>
    </location>
</feature>
<evidence type="ECO:0000256" key="4">
    <source>
        <dbReference type="PROSITE-ProRule" id="PRU00601"/>
    </source>
</evidence>
<evidence type="ECO:0000313" key="11">
    <source>
        <dbReference type="Proteomes" id="UP000224006"/>
    </source>
</evidence>
<feature type="compositionally biased region" description="Low complexity" evidence="6">
    <location>
        <begin position="171"/>
        <end position="194"/>
    </location>
</feature>
<dbReference type="GeneID" id="40306874"/>
<comment type="caution">
    <text evidence="10">The sequence shown here is derived from an EMBL/GenBank/DDBJ whole genome shotgun (WGS) entry which is preliminary data.</text>
</comment>
<keyword evidence="11" id="KW-1185">Reference proteome</keyword>
<dbReference type="CDD" id="cd00167">
    <property type="entry name" value="SANT"/>
    <property type="match status" value="1"/>
</dbReference>
<dbReference type="RefSeq" id="XP_029216504.1">
    <property type="nucleotide sequence ID" value="XM_029360528.1"/>
</dbReference>
<dbReference type="InterPro" id="IPR000571">
    <property type="entry name" value="Znf_CCCH"/>
</dbReference>
<dbReference type="PROSITE" id="PS51266">
    <property type="entry name" value="ZF_CHY"/>
    <property type="match status" value="1"/>
</dbReference>
<dbReference type="InterPro" id="IPR008913">
    <property type="entry name" value="Znf_CHY"/>
</dbReference>
<feature type="compositionally biased region" description="Low complexity" evidence="6">
    <location>
        <begin position="255"/>
        <end position="271"/>
    </location>
</feature>
<dbReference type="InterPro" id="IPR036855">
    <property type="entry name" value="Znf_CCCH_sf"/>
</dbReference>
<feature type="region of interest" description="Disordered" evidence="6">
    <location>
        <begin position="706"/>
        <end position="746"/>
    </location>
</feature>
<keyword evidence="3 5" id="KW-0862">Zinc</keyword>
<evidence type="ECO:0000259" key="9">
    <source>
        <dbReference type="PROSITE" id="PS51266"/>
    </source>
</evidence>
<evidence type="ECO:0000256" key="1">
    <source>
        <dbReference type="ARBA" id="ARBA00022723"/>
    </source>
</evidence>
<evidence type="ECO:0000259" key="8">
    <source>
        <dbReference type="PROSITE" id="PS50103"/>
    </source>
</evidence>
<feature type="region of interest" description="Disordered" evidence="6">
    <location>
        <begin position="67"/>
        <end position="316"/>
    </location>
</feature>
<feature type="compositionally biased region" description="Basic and acidic residues" evidence="6">
    <location>
        <begin position="390"/>
        <end position="415"/>
    </location>
</feature>
<dbReference type="SMART" id="SM00356">
    <property type="entry name" value="ZnF_C3H1"/>
    <property type="match status" value="1"/>
</dbReference>
<evidence type="ECO:0000256" key="5">
    <source>
        <dbReference type="PROSITE-ProRule" id="PRU00723"/>
    </source>
</evidence>
<feature type="compositionally biased region" description="Basic residues" evidence="6">
    <location>
        <begin position="224"/>
        <end position="234"/>
    </location>
</feature>
<protein>
    <submittedName>
        <fullName evidence="10">CHY zinc finger protein</fullName>
    </submittedName>
</protein>
<dbReference type="KEGG" id="bbes:BESB_018130"/>
<feature type="compositionally biased region" description="Basic and acidic residues" evidence="6">
    <location>
        <begin position="634"/>
        <end position="646"/>
    </location>
</feature>
<name>A0A2A9M3G1_BESBE</name>
<dbReference type="Pfam" id="PF05495">
    <property type="entry name" value="zf-CHY"/>
    <property type="match status" value="1"/>
</dbReference>
<evidence type="ECO:0000259" key="7">
    <source>
        <dbReference type="PROSITE" id="PS50090"/>
    </source>
</evidence>
<feature type="domain" description="C3H1-type" evidence="8">
    <location>
        <begin position="41"/>
        <end position="68"/>
    </location>
</feature>
<dbReference type="VEuPathDB" id="ToxoDB:BESB_018130"/>
<evidence type="ECO:0000256" key="3">
    <source>
        <dbReference type="ARBA" id="ARBA00022833"/>
    </source>
</evidence>
<sequence>MEDSGLDKHRGPGLEPRFHGEASSGSLQQNRTAGMPLRLRRQREVPCRFFLQGRCVKTNSCPFLHNPSLGGAQRNPESSHALRSPPEDSHSAADLPAEPAGETQPSCPSPGSGPPSHRSQLGRDREVASRGGGSQRGRGGHTCSARPRRPESSLLSSNFHCMEGQDGQEEPSAPSVTVPSASGSAASDALSRGLAAHDSEPRGRRRPNLARPEGTSSSTAVRGSARRGRGSCRAPRRDRTADGSKEARKGGNEGGAATEASASPASAQSEGPQPPSRASGVSRPAAGPPRQAVSRPPCLPGQSGFPGGPARNQGWSWEEERLRLQRLYGASFSRIPPFAEPVVRPRASADGAGSEPARAAPQPCEQNEGEIPAAGLKEPQRAGDASVVGKADDGKREDGREEDRSPSAPREEKQPKRGGASAGEIADIIRLTHIPTDPDFDSTLLPNGLTVEITVRAQYPGIVGQRKATETTPHERTEGAVASSFPQNSAAEGRAASPAEPGKEEDQGGAGGKQASSAENHGEQLARGIREQEECDSDQEKKTSAPAASQPPHDITSLRVCNAELGEFLVETIPKVFQEYVLKNPHESFLVHRALKFVDRHLATVFALSRPRGPTTAQTSSGGAQEPPGAHKAGPAEEEKKGEWTLDEQKRLEEGLVWYRRVADPVTKWKLIGSFVRTRSARECAQRFRDCREAILRRAEAVRADAAEADGGAAAADEEAEESEADESPVSAPASASAGGSATSDGGKELQGAAVGLVGFQLEGASAMHPAALKVLVACERCKKPADVRLVTPKDGTSLEVTGTATDCATCHLRMVVRFQPKIAFLSTSGGHAGDTIATVETIQCRMRDLLPSDYMVTCDKCAATIKIKEVFSGAPRIAICRHCHNKILLCYQSAFYSGRAEADAGMLSAVSMKGLSVVNNSEKKKKAKDELTLKIGTPLPDNGTCKHYKKSFRWLRFPCCGKAFPCDLCHDSSADHDHVWATRMICGFCSKEQAFGNRPCDCGHALTKDGSTSHWEGGKGCRDAVRMNRNDSKKYKLLSKQRAEAAGGNKTGGRK</sequence>
<keyword evidence="1 5" id="KW-0479">Metal-binding</keyword>
<feature type="compositionally biased region" description="Low complexity" evidence="6">
    <location>
        <begin position="728"/>
        <end position="742"/>
    </location>
</feature>
<feature type="region of interest" description="Disordered" evidence="6">
    <location>
        <begin position="1"/>
        <end position="39"/>
    </location>
</feature>
<feature type="region of interest" description="Disordered" evidence="6">
    <location>
        <begin position="611"/>
        <end position="646"/>
    </location>
</feature>
<feature type="compositionally biased region" description="Basic and acidic residues" evidence="6">
    <location>
        <begin position="1"/>
        <end position="20"/>
    </location>
</feature>